<protein>
    <submittedName>
        <fullName evidence="2">Uncharacterized protein</fullName>
    </submittedName>
</protein>
<feature type="region of interest" description="Disordered" evidence="1">
    <location>
        <begin position="227"/>
        <end position="246"/>
    </location>
</feature>
<dbReference type="AlphaFoldDB" id="A0A4Z2F361"/>
<organism evidence="2 3">
    <name type="scientific">Liparis tanakae</name>
    <name type="common">Tanaka's snailfish</name>
    <dbReference type="NCBI Taxonomy" id="230148"/>
    <lineage>
        <taxon>Eukaryota</taxon>
        <taxon>Metazoa</taxon>
        <taxon>Chordata</taxon>
        <taxon>Craniata</taxon>
        <taxon>Vertebrata</taxon>
        <taxon>Euteleostomi</taxon>
        <taxon>Actinopterygii</taxon>
        <taxon>Neopterygii</taxon>
        <taxon>Teleostei</taxon>
        <taxon>Neoteleostei</taxon>
        <taxon>Acanthomorphata</taxon>
        <taxon>Eupercaria</taxon>
        <taxon>Perciformes</taxon>
        <taxon>Cottioidei</taxon>
        <taxon>Cottales</taxon>
        <taxon>Liparidae</taxon>
        <taxon>Liparis</taxon>
    </lineage>
</organism>
<gene>
    <name evidence="2" type="ORF">EYF80_054623</name>
</gene>
<feature type="region of interest" description="Disordered" evidence="1">
    <location>
        <begin position="264"/>
        <end position="298"/>
    </location>
</feature>
<comment type="caution">
    <text evidence="2">The sequence shown here is derived from an EMBL/GenBank/DDBJ whole genome shotgun (WGS) entry which is preliminary data.</text>
</comment>
<dbReference type="Proteomes" id="UP000314294">
    <property type="component" value="Unassembled WGS sequence"/>
</dbReference>
<evidence type="ECO:0000313" key="3">
    <source>
        <dbReference type="Proteomes" id="UP000314294"/>
    </source>
</evidence>
<sequence length="298" mass="32525">MEVTVPERAALAHALPALGHQLQHDVEGGLVVVEDDHVLAGVCQLERRRRYGEAVFMARMMKMKMMRPHLGHDHVLTLLHVLALGLDDGVQEVEVLHVAPVRGEAVDEVLQDALGDLAAQLVVVAEDVLHSLRLQQLQPVELLQEQMSELDDLLHLHVVLQTDRGRAGSSSEDNECTYFSHSYTGPKGPEGPKDPKGPENPKGPKGPKGPPNHSLCINMFFDSLGSTDKRAWPEGGEAQSQTSEPLPVVKKFFQTILRRGVARCSHQQTHVTSPAEGVGSRNNDDLFITSAGRDASSP</sequence>
<keyword evidence="3" id="KW-1185">Reference proteome</keyword>
<evidence type="ECO:0000256" key="1">
    <source>
        <dbReference type="SAM" id="MobiDB-lite"/>
    </source>
</evidence>
<name>A0A4Z2F361_9TELE</name>
<dbReference type="EMBL" id="SRLO01001809">
    <property type="protein sequence ID" value="TNN35211.1"/>
    <property type="molecule type" value="Genomic_DNA"/>
</dbReference>
<evidence type="ECO:0000313" key="2">
    <source>
        <dbReference type="EMBL" id="TNN35211.1"/>
    </source>
</evidence>
<accession>A0A4Z2F361</accession>
<feature type="compositionally biased region" description="Basic and acidic residues" evidence="1">
    <location>
        <begin position="190"/>
        <end position="199"/>
    </location>
</feature>
<proteinExistence type="predicted"/>
<reference evidence="2 3" key="1">
    <citation type="submission" date="2019-03" db="EMBL/GenBank/DDBJ databases">
        <title>First draft genome of Liparis tanakae, snailfish: a comprehensive survey of snailfish specific genes.</title>
        <authorList>
            <person name="Kim W."/>
            <person name="Song I."/>
            <person name="Jeong J.-H."/>
            <person name="Kim D."/>
            <person name="Kim S."/>
            <person name="Ryu S."/>
            <person name="Song J.Y."/>
            <person name="Lee S.K."/>
        </authorList>
    </citation>
    <scope>NUCLEOTIDE SEQUENCE [LARGE SCALE GENOMIC DNA]</scope>
    <source>
        <tissue evidence="2">Muscle</tissue>
    </source>
</reference>
<feature type="region of interest" description="Disordered" evidence="1">
    <location>
        <begin position="164"/>
        <end position="217"/>
    </location>
</feature>